<evidence type="ECO:0000259" key="1">
    <source>
        <dbReference type="Pfam" id="PF13976"/>
    </source>
</evidence>
<keyword evidence="4" id="KW-1185">Reference proteome</keyword>
<accession>A0A9R1VY32</accession>
<sequence length="269" mass="30415">MDGHSKDGCFKKMGYRDWWPGKKVKPKPKAACVEAGPSPISGITDELYRLFVKHFKDESISEMGPKANLASRERIYDGWVVDTCATEHVTHRDDFLTNKVVHGNQIPITIPNGDKIPIMGEGEHTLPRGLKIDGVLHVLNFNYNLLYVHKLAKKLHCAITFFPDFFVMHKLVTRDLIGVCNCIGGLYRMGTMERKAFATTFEVWHKRLDHPSSNKISNLDFIKNVPSSSKIEVCDACFKAKHTRLPFPISEIKIASCFDLIHCECVGEV</sequence>
<name>A0A9R1VY32_LACSA</name>
<dbReference type="Pfam" id="PF22936">
    <property type="entry name" value="Pol_BBD"/>
    <property type="match status" value="1"/>
</dbReference>
<dbReference type="AlphaFoldDB" id="A0A9R1VY32"/>
<feature type="domain" description="GAG-pre-integrase" evidence="1">
    <location>
        <begin position="197"/>
        <end position="242"/>
    </location>
</feature>
<gene>
    <name evidence="3" type="ORF">LSAT_V11C400204210</name>
</gene>
<protein>
    <recommendedName>
        <fullName evidence="5">GAG-pre-integrase domain-containing protein</fullName>
    </recommendedName>
</protein>
<feature type="domain" description="Retrovirus-related Pol polyprotein from transposon TNT 1-94-like beta-barrel" evidence="2">
    <location>
        <begin position="79"/>
        <end position="154"/>
    </location>
</feature>
<evidence type="ECO:0008006" key="5">
    <source>
        <dbReference type="Google" id="ProtNLM"/>
    </source>
</evidence>
<dbReference type="Pfam" id="PF13976">
    <property type="entry name" value="gag_pre-integrs"/>
    <property type="match status" value="1"/>
</dbReference>
<evidence type="ECO:0000313" key="4">
    <source>
        <dbReference type="Proteomes" id="UP000235145"/>
    </source>
</evidence>
<dbReference type="InterPro" id="IPR054722">
    <property type="entry name" value="PolX-like_BBD"/>
</dbReference>
<evidence type="ECO:0000259" key="2">
    <source>
        <dbReference type="Pfam" id="PF22936"/>
    </source>
</evidence>
<proteinExistence type="predicted"/>
<dbReference type="Proteomes" id="UP000235145">
    <property type="component" value="Unassembled WGS sequence"/>
</dbReference>
<organism evidence="3 4">
    <name type="scientific">Lactuca sativa</name>
    <name type="common">Garden lettuce</name>
    <dbReference type="NCBI Taxonomy" id="4236"/>
    <lineage>
        <taxon>Eukaryota</taxon>
        <taxon>Viridiplantae</taxon>
        <taxon>Streptophyta</taxon>
        <taxon>Embryophyta</taxon>
        <taxon>Tracheophyta</taxon>
        <taxon>Spermatophyta</taxon>
        <taxon>Magnoliopsida</taxon>
        <taxon>eudicotyledons</taxon>
        <taxon>Gunneridae</taxon>
        <taxon>Pentapetalae</taxon>
        <taxon>asterids</taxon>
        <taxon>campanulids</taxon>
        <taxon>Asterales</taxon>
        <taxon>Asteraceae</taxon>
        <taxon>Cichorioideae</taxon>
        <taxon>Cichorieae</taxon>
        <taxon>Lactucinae</taxon>
        <taxon>Lactuca</taxon>
    </lineage>
</organism>
<dbReference type="EMBL" id="NBSK02000004">
    <property type="protein sequence ID" value="KAJ0213988.1"/>
    <property type="molecule type" value="Genomic_DNA"/>
</dbReference>
<evidence type="ECO:0000313" key="3">
    <source>
        <dbReference type="EMBL" id="KAJ0213988.1"/>
    </source>
</evidence>
<dbReference type="InterPro" id="IPR025724">
    <property type="entry name" value="GAG-pre-integrase_dom"/>
</dbReference>
<reference evidence="3 4" key="1">
    <citation type="journal article" date="2017" name="Nat. Commun.">
        <title>Genome assembly with in vitro proximity ligation data and whole-genome triplication in lettuce.</title>
        <authorList>
            <person name="Reyes-Chin-Wo S."/>
            <person name="Wang Z."/>
            <person name="Yang X."/>
            <person name="Kozik A."/>
            <person name="Arikit S."/>
            <person name="Song C."/>
            <person name="Xia L."/>
            <person name="Froenicke L."/>
            <person name="Lavelle D.O."/>
            <person name="Truco M.J."/>
            <person name="Xia R."/>
            <person name="Zhu S."/>
            <person name="Xu C."/>
            <person name="Xu H."/>
            <person name="Xu X."/>
            <person name="Cox K."/>
            <person name="Korf I."/>
            <person name="Meyers B.C."/>
            <person name="Michelmore R.W."/>
        </authorList>
    </citation>
    <scope>NUCLEOTIDE SEQUENCE [LARGE SCALE GENOMIC DNA]</scope>
    <source>
        <strain evidence="4">cv. Salinas</strain>
        <tissue evidence="3">Seedlings</tissue>
    </source>
</reference>
<comment type="caution">
    <text evidence="3">The sequence shown here is derived from an EMBL/GenBank/DDBJ whole genome shotgun (WGS) entry which is preliminary data.</text>
</comment>